<protein>
    <submittedName>
        <fullName evidence="1">Uncharacterized protein</fullName>
    </submittedName>
</protein>
<dbReference type="KEGG" id="npe:Natpe_1826"/>
<gene>
    <name evidence="1" type="ordered locus">Natpe_1826</name>
</gene>
<dbReference type="Proteomes" id="UP000010843">
    <property type="component" value="Chromosome"/>
</dbReference>
<dbReference type="STRING" id="797303.Natpe_1826"/>
<name>L0JM95_NATP1</name>
<proteinExistence type="predicted"/>
<evidence type="ECO:0000313" key="2">
    <source>
        <dbReference type="Proteomes" id="UP000010843"/>
    </source>
</evidence>
<sequence>MTLPEYLRRHHAALNQLHRMFGDPPADASCTGETSPEKKTVLLMRKLKS</sequence>
<dbReference type="EMBL" id="CP003372">
    <property type="protein sequence ID" value="AGB31702.1"/>
    <property type="molecule type" value="Genomic_DNA"/>
</dbReference>
<accession>L0JM95</accession>
<evidence type="ECO:0000313" key="1">
    <source>
        <dbReference type="EMBL" id="AGB31702.1"/>
    </source>
</evidence>
<reference evidence="2" key="1">
    <citation type="submission" date="2012-02" db="EMBL/GenBank/DDBJ databases">
        <title>Complete sequence of chromosome of Natrinema pellirubrum DSM 15624.</title>
        <authorList>
            <person name="Lucas S."/>
            <person name="Han J."/>
            <person name="Lapidus A."/>
            <person name="Cheng J.-F."/>
            <person name="Goodwin L."/>
            <person name="Pitluck S."/>
            <person name="Peters L."/>
            <person name="Teshima H."/>
            <person name="Detter J.C."/>
            <person name="Han C."/>
            <person name="Tapia R."/>
            <person name="Land M."/>
            <person name="Hauser L."/>
            <person name="Kyrpides N."/>
            <person name="Ivanova N."/>
            <person name="Pagani I."/>
            <person name="Sproer C."/>
            <person name="Anderson I."/>
            <person name="Woyke T."/>
        </authorList>
    </citation>
    <scope>NUCLEOTIDE SEQUENCE [LARGE SCALE GENOMIC DNA]</scope>
    <source>
        <strain evidence="2">DSM 15624 / JCM 10476 / NCIMB 786</strain>
    </source>
</reference>
<dbReference type="HOGENOM" id="CLU_3130946_0_0_2"/>
<dbReference type="AlphaFoldDB" id="L0JM95"/>
<organism evidence="1 2">
    <name type="scientific">Natrinema pellirubrum (strain DSM 15624 / CIP 106293 / JCM 10476 / NCIMB 786 / 157)</name>
    <dbReference type="NCBI Taxonomy" id="797303"/>
    <lineage>
        <taxon>Archaea</taxon>
        <taxon>Methanobacteriati</taxon>
        <taxon>Methanobacteriota</taxon>
        <taxon>Stenosarchaea group</taxon>
        <taxon>Halobacteria</taxon>
        <taxon>Halobacteriales</taxon>
        <taxon>Natrialbaceae</taxon>
        <taxon>Natrinema</taxon>
    </lineage>
</organism>